<dbReference type="EMBL" id="BJNF01000026">
    <property type="protein sequence ID" value="GEC15164.1"/>
    <property type="molecule type" value="Genomic_DNA"/>
</dbReference>
<dbReference type="Proteomes" id="UP000318825">
    <property type="component" value="Unassembled WGS sequence"/>
</dbReference>
<comment type="caution">
    <text evidence="2">The sequence shown here is derived from an EMBL/GenBank/DDBJ whole genome shotgun (WGS) entry which is preliminary data.</text>
</comment>
<accession>A0A4Y3W840</accession>
<evidence type="ECO:0000256" key="1">
    <source>
        <dbReference type="SAM" id="MobiDB-lite"/>
    </source>
</evidence>
<dbReference type="InterPro" id="IPR006427">
    <property type="entry name" value="Portal_HK97"/>
</dbReference>
<dbReference type="InterPro" id="IPR006944">
    <property type="entry name" value="Phage/GTA_portal"/>
</dbReference>
<name>A0A4Y3W840_NITWI</name>
<proteinExistence type="predicted"/>
<evidence type="ECO:0000313" key="2">
    <source>
        <dbReference type="EMBL" id="GEC15164.1"/>
    </source>
</evidence>
<reference evidence="2 3" key="1">
    <citation type="submission" date="2019-06" db="EMBL/GenBank/DDBJ databases">
        <title>Whole genome shotgun sequence of Nitrobacter winogradskyi NBRC 14297.</title>
        <authorList>
            <person name="Hosoyama A."/>
            <person name="Uohara A."/>
            <person name="Ohji S."/>
            <person name="Ichikawa N."/>
        </authorList>
    </citation>
    <scope>NUCLEOTIDE SEQUENCE [LARGE SCALE GENOMIC DNA]</scope>
    <source>
        <strain evidence="2 3">NBRC 14297</strain>
    </source>
</reference>
<sequence>MGFWKRLVGREQKAASLDDLMRQVYGGGRESGSGVVVNVQTALEVATVLACCRVIAEGVSQVPFKVYRDAAAGSEPAKDHPVYHRLYRRPNPWQTSFEFRETLMFHMILCGNAYVFVNRVGLKREVSELIPIEPHRVTVKQNRDYSLEYKVAAAETGETAVFGQDAIWHLRGPSWNSWMGMDATKLARNAIGLAVTLEQGQSEFQKNGAQPSSSYSVKDKLSPERFEFLAKWLDRHAPGGDRYGKPVILDNEAKWAAQMMSAVDQQLIETRKFQIEEICRAFRVMPIMVGQSDKAATYASAEQMFLAHVVHTLAPWYQRIEQSADVNLFSEEELAAGYYTKFIPNALMRGAAKDRAEFYAKALGSGGSGAWMTPNEVRGLEEMDRIEGGDDLAKPIVNKPANPAPKPASEEE</sequence>
<evidence type="ECO:0000313" key="3">
    <source>
        <dbReference type="Proteomes" id="UP000318825"/>
    </source>
</evidence>
<dbReference type="NCBIfam" id="TIGR01537">
    <property type="entry name" value="portal_HK97"/>
    <property type="match status" value="1"/>
</dbReference>
<dbReference type="RefSeq" id="WP_141382902.1">
    <property type="nucleotide sequence ID" value="NZ_BJNF01000026.1"/>
</dbReference>
<dbReference type="Pfam" id="PF04860">
    <property type="entry name" value="Phage_portal"/>
    <property type="match status" value="1"/>
</dbReference>
<protein>
    <submittedName>
        <fullName evidence="2">Histone H1</fullName>
    </submittedName>
</protein>
<dbReference type="AlphaFoldDB" id="A0A4Y3W840"/>
<dbReference type="OrthoDB" id="7592047at2"/>
<gene>
    <name evidence="2" type="ORF">NWI01_10560</name>
</gene>
<feature type="region of interest" description="Disordered" evidence="1">
    <location>
        <begin position="388"/>
        <end position="412"/>
    </location>
</feature>
<organism evidence="2 3">
    <name type="scientific">Nitrobacter winogradskyi</name>
    <name type="common">Nitrobacter agilis</name>
    <dbReference type="NCBI Taxonomy" id="913"/>
    <lineage>
        <taxon>Bacteria</taxon>
        <taxon>Pseudomonadati</taxon>
        <taxon>Pseudomonadota</taxon>
        <taxon>Alphaproteobacteria</taxon>
        <taxon>Hyphomicrobiales</taxon>
        <taxon>Nitrobacteraceae</taxon>
        <taxon>Nitrobacter</taxon>
    </lineage>
</organism>